<keyword evidence="2" id="KW-1185">Reference proteome</keyword>
<dbReference type="STRING" id="946677.SAMN05444484_102385"/>
<dbReference type="OrthoDB" id="1375051at2"/>
<dbReference type="Proteomes" id="UP000184028">
    <property type="component" value="Unassembled WGS sequence"/>
</dbReference>
<evidence type="ECO:0000313" key="1">
    <source>
        <dbReference type="EMBL" id="SHL73262.1"/>
    </source>
</evidence>
<protein>
    <submittedName>
        <fullName evidence="1">Uncharacterized protein</fullName>
    </submittedName>
</protein>
<name>A0A1M7D165_9FLAO</name>
<sequence>MRIKLLLFVTVIGLGFTGSAQNLNLRKAILKSDFIFASDDFKYDTIAKNDFTTEYYIAVNKIDTILKNKLSAIPKKLTIRNYTDGEDYYSSLLTNGGGCVLNPSIGYQGRVYYNLFFVCKVGKEYQILAFFNSIEYKEYANYMKQIQTIKNIEQIKDLKIRFDKSLDWFIDNGLMPDYDFMEYYKEKELITDMIQYTEKQQQNALVQFEKGEEALLPIVKSKYKNNVKNYFVTKLKGILEKDKLDYNDYYEFYETVNKATDDFGKDGYDSTDYLLNSNITADKFEEYDKKKIMEHLLHVVKNWE</sequence>
<accession>A0A1M7D165</accession>
<evidence type="ECO:0000313" key="2">
    <source>
        <dbReference type="Proteomes" id="UP000184028"/>
    </source>
</evidence>
<organism evidence="1 2">
    <name type="scientific">Flavobacterium chilense</name>
    <dbReference type="NCBI Taxonomy" id="946677"/>
    <lineage>
        <taxon>Bacteria</taxon>
        <taxon>Pseudomonadati</taxon>
        <taxon>Bacteroidota</taxon>
        <taxon>Flavobacteriia</taxon>
        <taxon>Flavobacteriales</taxon>
        <taxon>Flavobacteriaceae</taxon>
        <taxon>Flavobacterium</taxon>
    </lineage>
</organism>
<proteinExistence type="predicted"/>
<dbReference type="AlphaFoldDB" id="A0A1M7D165"/>
<reference evidence="2" key="1">
    <citation type="submission" date="2016-11" db="EMBL/GenBank/DDBJ databases">
        <authorList>
            <person name="Varghese N."/>
            <person name="Submissions S."/>
        </authorList>
    </citation>
    <scope>NUCLEOTIDE SEQUENCE [LARGE SCALE GENOMIC DNA]</scope>
    <source>
        <strain evidence="2">DSM 24724</strain>
    </source>
</reference>
<dbReference type="RefSeq" id="WP_068841855.1">
    <property type="nucleotide sequence ID" value="NZ_FRBT01000002.1"/>
</dbReference>
<dbReference type="EMBL" id="FRBT01000002">
    <property type="protein sequence ID" value="SHL73262.1"/>
    <property type="molecule type" value="Genomic_DNA"/>
</dbReference>
<gene>
    <name evidence="1" type="ORF">SAMN05444484_102385</name>
</gene>